<reference evidence="2" key="2">
    <citation type="submission" date="2022-01" db="EMBL/GenBank/DDBJ databases">
        <authorList>
            <person name="Yamashiro T."/>
            <person name="Shiraishi A."/>
            <person name="Satake H."/>
            <person name="Nakayama K."/>
        </authorList>
    </citation>
    <scope>NUCLEOTIDE SEQUENCE</scope>
</reference>
<feature type="region of interest" description="Disordered" evidence="1">
    <location>
        <begin position="408"/>
        <end position="433"/>
    </location>
</feature>
<protein>
    <submittedName>
        <fullName evidence="2">Uncharacterized protein</fullName>
    </submittedName>
</protein>
<proteinExistence type="predicted"/>
<gene>
    <name evidence="2" type="ORF">Tco_0729930</name>
</gene>
<accession>A0ABQ4YQB1</accession>
<feature type="region of interest" description="Disordered" evidence="1">
    <location>
        <begin position="66"/>
        <end position="90"/>
    </location>
</feature>
<feature type="compositionally biased region" description="Basic and acidic residues" evidence="1">
    <location>
        <begin position="13"/>
        <end position="28"/>
    </location>
</feature>
<sequence length="1328" mass="146128">MNRSETETAVAPKVDKGLKTLSPCKEENQTGSNSGKLHVSLAGPNLEHMDDEFLAKAYPKEKPKVIEQSDSPIPDPSHQTVTSTPPVISPFTDVSSIKPSSLLRRARLEQEMSEVMRLITSADVLAFQIKNPKFLRFVDKYLGRLRKRLFPILETKTNSSSAKDKSPSHPSPLTLMVGEMHKEAQQAAGGLTSLGSTSEEVAHPQLSSGIIEESIADDISKKIKLEDLSEFLKDTRSAFFTPDSPQDDPIIITDESKEEEVDKEDTYDTSHDVPKDTYKDELEQQKAIEAEVASLNSLTDLLVTFLKPELSKLLASHNFASCLPTKLKELPSKFTELSREIKELKQHVKDMEIELPGDLKEILTKLKTYTSTISSLSSQVAELKTIQWELPSEFATVVETTLGATTVDVPSAGQATTSPAEGEKNTKDAETNPKDELVDLLGTNIVTRYYNKKLLFDKYYDKMLKRKKSPKITNCEVLTKKGPITLKIYREDGSEEVISNLKTRLDQLTQTELELKIDLNKPLKEQDPLNELNKLANKKRKRTSDLKDHSRGGIVGSVPEPSEHMKKDSWNEFVQLLGQFQGLNIVLFVNRKLKRVLSLLEVDIEQVAVSSSLRLLEPKRTIESRAKRSSINLVRTQHPSETMVFHNEDGNPARANIKQALGSYERPHKGVKASANSDIMYFFTSAQDGDPLQDDVRLCLGDDLKKAQDHRVTSLRGRLLDIRKRLGHPVFQGTNNMPWRHPSSAIDDLKPPDGSYSREDISRLSAHIVKLRDMPEGVLVLSGLSRVWKSGTRDSIFKDSNGNGMGGGLVSTISFACLSGPDLKFKRSLITILCLLYRGSLSTAPLTAIDAAILDPTPEDLSAGTPSMKVMAKVKASKRQKAYTFDDDDDDDDACVEIPLITPIRSTATIHTRGNQRRSYTPSAAEGPSTQDSRGKVIMSDVADASSRGADHSRTSADSVVVGSYEVSREELDGPHQPTLTILSKDIFKDPRFCKTMVDQFPTLGEMVRIEALTDDQLATKMSVLHFSGFKKQVAELNDKLSSFDAAFVKSKAKVLEAERDAEILLLRASPSEFASLFQSGLQKEFDVVLKKISRFIPGAYDRLVEASPFLKVGSFENCPPLKTVHVSPPLTKESIVTPVSSSLEFVSNVIPSSSAVVIFVHGVAHLVNEIVVQTKSSLARGLELASSGPNDVVVALSARETKNVTLLPQVNLLLLWPRILSHAPALSRTTSLWDCSMAGQASVGSTGLVLLSSRNCIVMSGLELACFPAVAIFATFLASPRLLSAASTEGLVFMPTGTSWLRNSNLMDASSVSDSAFEFKALGRCVI</sequence>
<evidence type="ECO:0000313" key="2">
    <source>
        <dbReference type="EMBL" id="GJS80049.1"/>
    </source>
</evidence>
<evidence type="ECO:0000313" key="3">
    <source>
        <dbReference type="Proteomes" id="UP001151760"/>
    </source>
</evidence>
<reference evidence="2" key="1">
    <citation type="journal article" date="2022" name="Int. J. Mol. Sci.">
        <title>Draft Genome of Tanacetum Coccineum: Genomic Comparison of Closely Related Tanacetum-Family Plants.</title>
        <authorList>
            <person name="Yamashiro T."/>
            <person name="Shiraishi A."/>
            <person name="Nakayama K."/>
            <person name="Satake H."/>
        </authorList>
    </citation>
    <scope>NUCLEOTIDE SEQUENCE</scope>
</reference>
<feature type="region of interest" description="Disordered" evidence="1">
    <location>
        <begin position="907"/>
        <end position="936"/>
    </location>
</feature>
<feature type="region of interest" description="Disordered" evidence="1">
    <location>
        <begin position="1"/>
        <end position="42"/>
    </location>
</feature>
<feature type="compositionally biased region" description="Polar residues" evidence="1">
    <location>
        <begin position="77"/>
        <end position="90"/>
    </location>
</feature>
<comment type="caution">
    <text evidence="2">The sequence shown here is derived from an EMBL/GenBank/DDBJ whole genome shotgun (WGS) entry which is preliminary data.</text>
</comment>
<feature type="region of interest" description="Disordered" evidence="1">
    <location>
        <begin position="528"/>
        <end position="564"/>
    </location>
</feature>
<feature type="compositionally biased region" description="Basic and acidic residues" evidence="1">
    <location>
        <begin position="264"/>
        <end position="275"/>
    </location>
</feature>
<organism evidence="2 3">
    <name type="scientific">Tanacetum coccineum</name>
    <dbReference type="NCBI Taxonomy" id="301880"/>
    <lineage>
        <taxon>Eukaryota</taxon>
        <taxon>Viridiplantae</taxon>
        <taxon>Streptophyta</taxon>
        <taxon>Embryophyta</taxon>
        <taxon>Tracheophyta</taxon>
        <taxon>Spermatophyta</taxon>
        <taxon>Magnoliopsida</taxon>
        <taxon>eudicotyledons</taxon>
        <taxon>Gunneridae</taxon>
        <taxon>Pentapetalae</taxon>
        <taxon>asterids</taxon>
        <taxon>campanulids</taxon>
        <taxon>Asterales</taxon>
        <taxon>Asteraceae</taxon>
        <taxon>Asteroideae</taxon>
        <taxon>Anthemideae</taxon>
        <taxon>Anthemidinae</taxon>
        <taxon>Tanacetum</taxon>
    </lineage>
</organism>
<keyword evidence="3" id="KW-1185">Reference proteome</keyword>
<feature type="compositionally biased region" description="Basic and acidic residues" evidence="1">
    <location>
        <begin position="421"/>
        <end position="433"/>
    </location>
</feature>
<dbReference type="EMBL" id="BQNB010010643">
    <property type="protein sequence ID" value="GJS80049.1"/>
    <property type="molecule type" value="Genomic_DNA"/>
</dbReference>
<feature type="region of interest" description="Disordered" evidence="1">
    <location>
        <begin position="239"/>
        <end position="275"/>
    </location>
</feature>
<evidence type="ECO:0000256" key="1">
    <source>
        <dbReference type="SAM" id="MobiDB-lite"/>
    </source>
</evidence>
<feature type="compositionally biased region" description="Polar residues" evidence="1">
    <location>
        <begin position="907"/>
        <end position="932"/>
    </location>
</feature>
<name>A0ABQ4YQB1_9ASTR</name>
<dbReference type="Proteomes" id="UP001151760">
    <property type="component" value="Unassembled WGS sequence"/>
</dbReference>